<sequence>MDRAFVNWKRIFDIRRRKVPVSETNYQRDYMTTSNLQTKQEGQLRPAYSATYLPSLSWTLGEVTGRPQTFGGRSLSNAK</sequence>
<protein>
    <submittedName>
        <fullName evidence="1">Uncharacterized protein</fullName>
    </submittedName>
</protein>
<name>A0A9J5ZPZ7_SOLCO</name>
<evidence type="ECO:0000313" key="2">
    <source>
        <dbReference type="Proteomes" id="UP000824120"/>
    </source>
</evidence>
<evidence type="ECO:0000313" key="1">
    <source>
        <dbReference type="EMBL" id="KAG5614265.1"/>
    </source>
</evidence>
<comment type="caution">
    <text evidence="1">The sequence shown here is derived from an EMBL/GenBank/DDBJ whole genome shotgun (WGS) entry which is preliminary data.</text>
</comment>
<proteinExistence type="predicted"/>
<reference evidence="1 2" key="1">
    <citation type="submission" date="2020-09" db="EMBL/GenBank/DDBJ databases">
        <title>De no assembly of potato wild relative species, Solanum commersonii.</title>
        <authorList>
            <person name="Cho K."/>
        </authorList>
    </citation>
    <scope>NUCLEOTIDE SEQUENCE [LARGE SCALE GENOMIC DNA]</scope>
    <source>
        <strain evidence="1">LZ3.2</strain>
        <tissue evidence="1">Leaf</tissue>
    </source>
</reference>
<accession>A0A9J5ZPZ7</accession>
<organism evidence="1 2">
    <name type="scientific">Solanum commersonii</name>
    <name type="common">Commerson's wild potato</name>
    <name type="synonym">Commerson's nightshade</name>
    <dbReference type="NCBI Taxonomy" id="4109"/>
    <lineage>
        <taxon>Eukaryota</taxon>
        <taxon>Viridiplantae</taxon>
        <taxon>Streptophyta</taxon>
        <taxon>Embryophyta</taxon>
        <taxon>Tracheophyta</taxon>
        <taxon>Spermatophyta</taxon>
        <taxon>Magnoliopsida</taxon>
        <taxon>eudicotyledons</taxon>
        <taxon>Gunneridae</taxon>
        <taxon>Pentapetalae</taxon>
        <taxon>asterids</taxon>
        <taxon>lamiids</taxon>
        <taxon>Solanales</taxon>
        <taxon>Solanaceae</taxon>
        <taxon>Solanoideae</taxon>
        <taxon>Solaneae</taxon>
        <taxon>Solanum</taxon>
    </lineage>
</organism>
<dbReference type="EMBL" id="JACXVP010000003">
    <property type="protein sequence ID" value="KAG5614265.1"/>
    <property type="molecule type" value="Genomic_DNA"/>
</dbReference>
<gene>
    <name evidence="1" type="ORF">H5410_014089</name>
</gene>
<dbReference type="Proteomes" id="UP000824120">
    <property type="component" value="Chromosome 3"/>
</dbReference>
<dbReference type="AlphaFoldDB" id="A0A9J5ZPZ7"/>
<keyword evidence="2" id="KW-1185">Reference proteome</keyword>